<organism evidence="1 2">
    <name type="scientific">Albibacterium profundi</name>
    <dbReference type="NCBI Taxonomy" id="3134906"/>
    <lineage>
        <taxon>Bacteria</taxon>
        <taxon>Pseudomonadati</taxon>
        <taxon>Bacteroidota</taxon>
        <taxon>Sphingobacteriia</taxon>
        <taxon>Sphingobacteriales</taxon>
        <taxon>Sphingobacteriaceae</taxon>
        <taxon>Albibacterium</taxon>
    </lineage>
</organism>
<sequence>MKKRKIKKEKPTTDFFCKLVKSELGLDVTLEHRFHETRRWRFDYAILDHKIAIEKDGGLWLKGGGAHSRPQNIKRDMEKLTQASVLGWIVIRRTPQELNSTETMNLIREAIKNKA</sequence>
<evidence type="ECO:0000313" key="1">
    <source>
        <dbReference type="EMBL" id="MFB5946103.1"/>
    </source>
</evidence>
<accession>A0ABV5CFJ9</accession>
<dbReference type="Proteomes" id="UP001580928">
    <property type="component" value="Unassembled WGS sequence"/>
</dbReference>
<evidence type="ECO:0000313" key="2">
    <source>
        <dbReference type="Proteomes" id="UP001580928"/>
    </source>
</evidence>
<gene>
    <name evidence="1" type="ORF">WKR92_09690</name>
</gene>
<dbReference type="Gene3D" id="3.40.960.10">
    <property type="entry name" value="VSR Endonuclease"/>
    <property type="match status" value="1"/>
</dbReference>
<proteinExistence type="predicted"/>
<reference evidence="1 2" key="1">
    <citation type="submission" date="2024-04" db="EMBL/GenBank/DDBJ databases">
        <title>Albibacterium profundi sp. nov., isolated from sediment of the Challenger Deep of Mariana Trench.</title>
        <authorList>
            <person name="Wang Y."/>
        </authorList>
    </citation>
    <scope>NUCLEOTIDE SEQUENCE [LARGE SCALE GENOMIC DNA]</scope>
    <source>
        <strain evidence="1 2">RHL897</strain>
    </source>
</reference>
<name>A0ABV5CFJ9_9SPHI</name>
<evidence type="ECO:0008006" key="3">
    <source>
        <dbReference type="Google" id="ProtNLM"/>
    </source>
</evidence>
<keyword evidence="2" id="KW-1185">Reference proteome</keyword>
<protein>
    <recommendedName>
        <fullName evidence="3">DUF559 domain-containing protein</fullName>
    </recommendedName>
</protein>
<dbReference type="RefSeq" id="WP_375557632.1">
    <property type="nucleotide sequence ID" value="NZ_JBBVGT010000002.1"/>
</dbReference>
<dbReference type="EMBL" id="JBBVGT010000002">
    <property type="protein sequence ID" value="MFB5946103.1"/>
    <property type="molecule type" value="Genomic_DNA"/>
</dbReference>
<comment type="caution">
    <text evidence="1">The sequence shown here is derived from an EMBL/GenBank/DDBJ whole genome shotgun (WGS) entry which is preliminary data.</text>
</comment>